<feature type="compositionally biased region" description="Polar residues" evidence="1">
    <location>
        <begin position="85"/>
        <end position="99"/>
    </location>
</feature>
<gene>
    <name evidence="2" type="ORF">TNCT_164621</name>
</gene>
<comment type="caution">
    <text evidence="2">The sequence shown here is derived from an EMBL/GenBank/DDBJ whole genome shotgun (WGS) entry which is preliminary data.</text>
</comment>
<dbReference type="OrthoDB" id="10370802at2759"/>
<dbReference type="Proteomes" id="UP000887116">
    <property type="component" value="Unassembled WGS sequence"/>
</dbReference>
<sequence length="110" mass="12468">MNPFSQQSCAFPIPHLATLRNKEYGIFLNGENRSVLRNPFTATRLRRISDAGNPSFLGTSAFCERRRHKQIRGTTSVHFYGSFDNRGTTVPEGQQISTRKSFDPYRDGPS</sequence>
<protein>
    <submittedName>
        <fullName evidence="2">Uncharacterized protein</fullName>
    </submittedName>
</protein>
<reference evidence="2" key="1">
    <citation type="submission" date="2020-07" db="EMBL/GenBank/DDBJ databases">
        <title>Multicomponent nature underlies the extraordinary mechanical properties of spider dragline silk.</title>
        <authorList>
            <person name="Kono N."/>
            <person name="Nakamura H."/>
            <person name="Mori M."/>
            <person name="Yoshida Y."/>
            <person name="Ohtoshi R."/>
            <person name="Malay A.D."/>
            <person name="Moran D.A.P."/>
            <person name="Tomita M."/>
            <person name="Numata K."/>
            <person name="Arakawa K."/>
        </authorList>
    </citation>
    <scope>NUCLEOTIDE SEQUENCE</scope>
</reference>
<evidence type="ECO:0000313" key="3">
    <source>
        <dbReference type="Proteomes" id="UP000887116"/>
    </source>
</evidence>
<accession>A0A8X6JA20</accession>
<evidence type="ECO:0000256" key="1">
    <source>
        <dbReference type="SAM" id="MobiDB-lite"/>
    </source>
</evidence>
<organism evidence="2 3">
    <name type="scientific">Trichonephila clavata</name>
    <name type="common">Joro spider</name>
    <name type="synonym">Nephila clavata</name>
    <dbReference type="NCBI Taxonomy" id="2740835"/>
    <lineage>
        <taxon>Eukaryota</taxon>
        <taxon>Metazoa</taxon>
        <taxon>Ecdysozoa</taxon>
        <taxon>Arthropoda</taxon>
        <taxon>Chelicerata</taxon>
        <taxon>Arachnida</taxon>
        <taxon>Araneae</taxon>
        <taxon>Araneomorphae</taxon>
        <taxon>Entelegynae</taxon>
        <taxon>Araneoidea</taxon>
        <taxon>Nephilidae</taxon>
        <taxon>Trichonephila</taxon>
    </lineage>
</organism>
<dbReference type="AlphaFoldDB" id="A0A8X6JA20"/>
<proteinExistence type="predicted"/>
<name>A0A8X6JA20_TRICU</name>
<evidence type="ECO:0000313" key="2">
    <source>
        <dbReference type="EMBL" id="GFQ98370.1"/>
    </source>
</evidence>
<feature type="region of interest" description="Disordered" evidence="1">
    <location>
        <begin position="82"/>
        <end position="110"/>
    </location>
</feature>
<keyword evidence="3" id="KW-1185">Reference proteome</keyword>
<feature type="compositionally biased region" description="Basic and acidic residues" evidence="1">
    <location>
        <begin position="100"/>
        <end position="110"/>
    </location>
</feature>
<dbReference type="EMBL" id="BMAO01024882">
    <property type="protein sequence ID" value="GFQ98370.1"/>
    <property type="molecule type" value="Genomic_DNA"/>
</dbReference>